<evidence type="ECO:0000256" key="1">
    <source>
        <dbReference type="ARBA" id="ARBA00023172"/>
    </source>
</evidence>
<dbReference type="PANTHER" id="PTHR30349">
    <property type="entry name" value="PHAGE INTEGRASE-RELATED"/>
    <property type="match status" value="1"/>
</dbReference>
<gene>
    <name evidence="3" type="ORF">Aco03nite_067240</name>
</gene>
<dbReference type="Pfam" id="PF00589">
    <property type="entry name" value="Phage_integrase"/>
    <property type="match status" value="1"/>
</dbReference>
<evidence type="ECO:0000313" key="3">
    <source>
        <dbReference type="EMBL" id="GID58320.1"/>
    </source>
</evidence>
<keyword evidence="1" id="KW-0233">DNA recombination</keyword>
<dbReference type="InterPro" id="IPR050090">
    <property type="entry name" value="Tyrosine_recombinase_XerCD"/>
</dbReference>
<feature type="domain" description="Tyr recombinase" evidence="2">
    <location>
        <begin position="9"/>
        <end position="193"/>
    </location>
</feature>
<keyword evidence="4" id="KW-1185">Reference proteome</keyword>
<reference evidence="3 4" key="1">
    <citation type="submission" date="2021-01" db="EMBL/GenBank/DDBJ databases">
        <title>Whole genome shotgun sequence of Actinoplanes couchii NBRC 106145.</title>
        <authorList>
            <person name="Komaki H."/>
            <person name="Tamura T."/>
        </authorList>
    </citation>
    <scope>NUCLEOTIDE SEQUENCE [LARGE SCALE GENOMIC DNA]</scope>
    <source>
        <strain evidence="3 4">NBRC 106145</strain>
    </source>
</reference>
<comment type="caution">
    <text evidence="3">The sequence shown here is derived from an EMBL/GenBank/DDBJ whole genome shotgun (WGS) entry which is preliminary data.</text>
</comment>
<dbReference type="InterPro" id="IPR002104">
    <property type="entry name" value="Integrase_catalytic"/>
</dbReference>
<dbReference type="InterPro" id="IPR011010">
    <property type="entry name" value="DNA_brk_join_enz"/>
</dbReference>
<organism evidence="3 4">
    <name type="scientific">Actinoplanes couchii</name>
    <dbReference type="NCBI Taxonomy" id="403638"/>
    <lineage>
        <taxon>Bacteria</taxon>
        <taxon>Bacillati</taxon>
        <taxon>Actinomycetota</taxon>
        <taxon>Actinomycetes</taxon>
        <taxon>Micromonosporales</taxon>
        <taxon>Micromonosporaceae</taxon>
        <taxon>Actinoplanes</taxon>
    </lineage>
</organism>
<dbReference type="EMBL" id="BOMG01000084">
    <property type="protein sequence ID" value="GID58320.1"/>
    <property type="molecule type" value="Genomic_DNA"/>
</dbReference>
<dbReference type="SUPFAM" id="SSF56349">
    <property type="entry name" value="DNA breaking-rejoining enzymes"/>
    <property type="match status" value="1"/>
</dbReference>
<dbReference type="PANTHER" id="PTHR30349:SF64">
    <property type="entry name" value="PROPHAGE INTEGRASE INTD-RELATED"/>
    <property type="match status" value="1"/>
</dbReference>
<dbReference type="PROSITE" id="PS51898">
    <property type="entry name" value="TYR_RECOMBINASE"/>
    <property type="match status" value="1"/>
</dbReference>
<dbReference type="InterPro" id="IPR013762">
    <property type="entry name" value="Integrase-like_cat_sf"/>
</dbReference>
<proteinExistence type="predicted"/>
<dbReference type="Proteomes" id="UP000612282">
    <property type="component" value="Unassembled WGS sequence"/>
</dbReference>
<evidence type="ECO:0000259" key="2">
    <source>
        <dbReference type="PROSITE" id="PS51898"/>
    </source>
</evidence>
<sequence>MCGYLGCCGRNRFLDHAQVSALADACEPYGLLVRFLACTGLRWGEMSALRVSRLNLVRRRVTVAVAFSEVRGQLIEGTPKNHQRRSVPIPRFLVDALTAQVAGKSKDALLFTAPNGGPLRNTNFRFRTFTPAAESLGLTGLTPHYLRHTAAFLAVAAGANVKAVQRMLGHASAAMMLDVYADLFEEDLDQVADRLDRAATGHADYLRTEAAPSNVVDLFKRRSPGH</sequence>
<dbReference type="RefSeq" id="WP_275415928.1">
    <property type="nucleotide sequence ID" value="NZ_BAAAQE010000010.1"/>
</dbReference>
<name>A0ABQ3XIT4_9ACTN</name>
<dbReference type="Gene3D" id="1.10.443.10">
    <property type="entry name" value="Intergrase catalytic core"/>
    <property type="match status" value="1"/>
</dbReference>
<evidence type="ECO:0000313" key="4">
    <source>
        <dbReference type="Proteomes" id="UP000612282"/>
    </source>
</evidence>
<protein>
    <recommendedName>
        <fullName evidence="2">Tyr recombinase domain-containing protein</fullName>
    </recommendedName>
</protein>
<dbReference type="CDD" id="cd00796">
    <property type="entry name" value="INT_Rci_Hp1_C"/>
    <property type="match status" value="1"/>
</dbReference>
<accession>A0ABQ3XIT4</accession>